<feature type="non-terminal residue" evidence="1">
    <location>
        <position position="53"/>
    </location>
</feature>
<dbReference type="AlphaFoldDB" id="W4FA05"/>
<dbReference type="EMBL" id="KI913695">
    <property type="protein sequence ID" value="ETV63641.1"/>
    <property type="molecule type" value="Genomic_DNA"/>
</dbReference>
<name>W4FA05_APHAT</name>
<organism evidence="1">
    <name type="scientific">Aphanomyces astaci</name>
    <name type="common">Crayfish plague agent</name>
    <dbReference type="NCBI Taxonomy" id="112090"/>
    <lineage>
        <taxon>Eukaryota</taxon>
        <taxon>Sar</taxon>
        <taxon>Stramenopiles</taxon>
        <taxon>Oomycota</taxon>
        <taxon>Saprolegniomycetes</taxon>
        <taxon>Saprolegniales</taxon>
        <taxon>Verrucalvaceae</taxon>
        <taxon>Aphanomyces</taxon>
    </lineage>
</organism>
<gene>
    <name evidence="1" type="ORF">H257_19428</name>
</gene>
<accession>W4FA05</accession>
<proteinExistence type="predicted"/>
<evidence type="ECO:0000313" key="1">
    <source>
        <dbReference type="EMBL" id="ETV63641.1"/>
    </source>
</evidence>
<reference evidence="1" key="1">
    <citation type="submission" date="2013-12" db="EMBL/GenBank/DDBJ databases">
        <title>The Genome Sequence of Aphanomyces astaci APO3.</title>
        <authorList>
            <consortium name="The Broad Institute Genomics Platform"/>
            <person name="Russ C."/>
            <person name="Tyler B."/>
            <person name="van West P."/>
            <person name="Dieguez-Uribeondo J."/>
            <person name="Young S.K."/>
            <person name="Zeng Q."/>
            <person name="Gargeya S."/>
            <person name="Fitzgerald M."/>
            <person name="Abouelleil A."/>
            <person name="Alvarado L."/>
            <person name="Chapman S.B."/>
            <person name="Gainer-Dewar J."/>
            <person name="Goldberg J."/>
            <person name="Griggs A."/>
            <person name="Gujja S."/>
            <person name="Hansen M."/>
            <person name="Howarth C."/>
            <person name="Imamovic A."/>
            <person name="Ireland A."/>
            <person name="Larimer J."/>
            <person name="McCowan C."/>
            <person name="Murphy C."/>
            <person name="Pearson M."/>
            <person name="Poon T.W."/>
            <person name="Priest M."/>
            <person name="Roberts A."/>
            <person name="Saif S."/>
            <person name="Shea T."/>
            <person name="Sykes S."/>
            <person name="Wortman J."/>
            <person name="Nusbaum C."/>
            <person name="Birren B."/>
        </authorList>
    </citation>
    <scope>NUCLEOTIDE SEQUENCE [LARGE SCALE GENOMIC DNA]</scope>
    <source>
        <strain evidence="1">APO3</strain>
    </source>
</reference>
<dbReference type="GeneID" id="20821424"/>
<dbReference type="VEuPathDB" id="FungiDB:H257_19428"/>
<dbReference type="RefSeq" id="XP_009846875.1">
    <property type="nucleotide sequence ID" value="XM_009848573.1"/>
</dbReference>
<sequence>MSRDKYQRILSKSPSRSLTNGMGYHECVKLFTNRWPMKCLMSTQFLIIATIDD</sequence>
<protein>
    <submittedName>
        <fullName evidence="1">Uncharacterized protein</fullName>
    </submittedName>
</protein>